<dbReference type="RefSeq" id="WP_155285708.1">
    <property type="nucleotide sequence ID" value="NZ_BLBC01000024.1"/>
</dbReference>
<dbReference type="AlphaFoldDB" id="A0A5M4BBZ3"/>
<dbReference type="GO" id="GO:0033104">
    <property type="term" value="C:type VI protein secretion system complex"/>
    <property type="evidence" value="ECO:0007669"/>
    <property type="project" value="InterPro"/>
</dbReference>
<dbReference type="Proteomes" id="UP000398217">
    <property type="component" value="Unassembled WGS sequence"/>
</dbReference>
<evidence type="ECO:0008006" key="3">
    <source>
        <dbReference type="Google" id="ProtNLM"/>
    </source>
</evidence>
<evidence type="ECO:0000313" key="1">
    <source>
        <dbReference type="EMBL" id="GET47098.1"/>
    </source>
</evidence>
<sequence>MAFSSTLNLGGKEYDVLDCKYSLRRDVDSKGRPASNIYGGRITVRVESTSDTTILEHMVNQFKPFSGSIIFKKGDEEAKMKELSFENAYIIEFEEGIDVVGSSPMSLQITISAQTIKIGGAEHQENWPKS</sequence>
<evidence type="ECO:0000313" key="2">
    <source>
        <dbReference type="Proteomes" id="UP000398217"/>
    </source>
</evidence>
<dbReference type="OrthoDB" id="955509at2"/>
<organism evidence="1 2">
    <name type="scientific">Capnocytophaga felis</name>
    <dbReference type="NCBI Taxonomy" id="2267611"/>
    <lineage>
        <taxon>Bacteria</taxon>
        <taxon>Pseudomonadati</taxon>
        <taxon>Bacteroidota</taxon>
        <taxon>Flavobacteriia</taxon>
        <taxon>Flavobacteriales</taxon>
        <taxon>Flavobacteriaceae</taxon>
        <taxon>Capnocytophaga</taxon>
    </lineage>
</organism>
<comment type="caution">
    <text evidence="1">The sequence shown here is derived from an EMBL/GenBank/DDBJ whole genome shotgun (WGS) entry which is preliminary data.</text>
</comment>
<gene>
    <name evidence="1" type="ORF">RCZ01_24000</name>
</gene>
<dbReference type="InterPro" id="IPR041408">
    <property type="entry name" value="Hcp_Tssd"/>
</dbReference>
<reference evidence="2" key="1">
    <citation type="journal article" date="2020" name="Int. J. Syst. Evol. Microbiol.">
        <title>Capnocytophaga felis sp. nov. isolated from the feline oral cavity.</title>
        <authorList>
            <person name="Suzuki M."/>
            <person name="Umeda K."/>
            <person name="Kimura M."/>
            <person name="Imaoka K."/>
            <person name="Morikawa S."/>
            <person name="Maeda K."/>
        </authorList>
    </citation>
    <scope>NUCLEOTIDE SEQUENCE [LARGE SCALE GENOMIC DNA]</scope>
    <source>
        <strain evidence="2">KC07070</strain>
    </source>
</reference>
<protein>
    <recommendedName>
        <fullName evidence="3">Type VI secretion system needle protein Hcp</fullName>
    </recommendedName>
</protein>
<accession>A0A5M4BBZ3</accession>
<proteinExistence type="predicted"/>
<keyword evidence="2" id="KW-1185">Reference proteome</keyword>
<name>A0A5M4BBZ3_9FLAO</name>
<dbReference type="Pfam" id="PF17642">
    <property type="entry name" value="TssD"/>
    <property type="match status" value="1"/>
</dbReference>
<dbReference type="EMBL" id="BLBC01000024">
    <property type="protein sequence ID" value="GET47098.1"/>
    <property type="molecule type" value="Genomic_DNA"/>
</dbReference>